<dbReference type="InParanoid" id="A0A672KNQ4"/>
<name>A0A672KNQ4_SINGR</name>
<proteinExistence type="predicted"/>
<dbReference type="Proteomes" id="UP000472262">
    <property type="component" value="Unassembled WGS sequence"/>
</dbReference>
<feature type="domain" description="Ig-like" evidence="3">
    <location>
        <begin position="213"/>
        <end position="321"/>
    </location>
</feature>
<dbReference type="Gene3D" id="2.60.40.10">
    <property type="entry name" value="Immunoglobulins"/>
    <property type="match status" value="3"/>
</dbReference>
<dbReference type="Pfam" id="PF07654">
    <property type="entry name" value="C1-set"/>
    <property type="match status" value="3"/>
</dbReference>
<feature type="domain" description="Ig-like" evidence="3">
    <location>
        <begin position="144"/>
        <end position="212"/>
    </location>
</feature>
<evidence type="ECO:0000256" key="1">
    <source>
        <dbReference type="ARBA" id="ARBA00023157"/>
    </source>
</evidence>
<dbReference type="Ensembl" id="ENSSGRT00000013223.1">
    <property type="protein sequence ID" value="ENSSGRP00000012205.1"/>
    <property type="gene ID" value="ENSSGRG00000007876.1"/>
</dbReference>
<evidence type="ECO:0000259" key="3">
    <source>
        <dbReference type="PROSITE" id="PS50835"/>
    </source>
</evidence>
<dbReference type="AlphaFoldDB" id="A0A672KNQ4"/>
<reference evidence="4" key="2">
    <citation type="submission" date="2025-09" db="UniProtKB">
        <authorList>
            <consortium name="Ensembl"/>
        </authorList>
    </citation>
    <scope>IDENTIFICATION</scope>
</reference>
<dbReference type="PANTHER" id="PTHR23411">
    <property type="entry name" value="TAPASIN"/>
    <property type="match status" value="1"/>
</dbReference>
<evidence type="ECO:0000256" key="2">
    <source>
        <dbReference type="ARBA" id="ARBA00023319"/>
    </source>
</evidence>
<dbReference type="InterPro" id="IPR036179">
    <property type="entry name" value="Ig-like_dom_sf"/>
</dbReference>
<dbReference type="InterPro" id="IPR050380">
    <property type="entry name" value="Immune_Resp_Modulators"/>
</dbReference>
<organism evidence="4 5">
    <name type="scientific">Sinocyclocheilus grahami</name>
    <name type="common">Dianchi golden-line fish</name>
    <name type="synonym">Barbus grahami</name>
    <dbReference type="NCBI Taxonomy" id="75366"/>
    <lineage>
        <taxon>Eukaryota</taxon>
        <taxon>Metazoa</taxon>
        <taxon>Chordata</taxon>
        <taxon>Craniata</taxon>
        <taxon>Vertebrata</taxon>
        <taxon>Euteleostomi</taxon>
        <taxon>Actinopterygii</taxon>
        <taxon>Neopterygii</taxon>
        <taxon>Teleostei</taxon>
        <taxon>Ostariophysi</taxon>
        <taxon>Cypriniformes</taxon>
        <taxon>Cyprinidae</taxon>
        <taxon>Cyprininae</taxon>
        <taxon>Sinocyclocheilus</taxon>
    </lineage>
</organism>
<evidence type="ECO:0000313" key="4">
    <source>
        <dbReference type="Ensembl" id="ENSSGRP00000012205.1"/>
    </source>
</evidence>
<keyword evidence="1" id="KW-1015">Disulfide bond</keyword>
<feature type="domain" description="Ig-like" evidence="3">
    <location>
        <begin position="26"/>
        <end position="125"/>
    </location>
</feature>
<accession>A0A672KNQ4</accession>
<sequence length="324" mass="34707">MFLDDGATLNQSFVPVVISDRPSSPPSLLLLAPPASPLSEGDVSVVCVAQGFYPDGVTMSWSEDSSGVTGDEVQTAPYQRQADGTFSQTSVLKLGKQRWSSGRTYTCRLSHPALSTPLSQSTSLNQLTFMKPSCCHDNVCLGDVSVVCVAQGFYPDGVTMSWSEDSSGVTGDEVQTAPYQRQADGTFSQTSVLKLGKQRWSSGRTYTCRLSHPALSTPLSQSTTHFRNPPPSPAPPGDVSVVCVAQGFYPDGVTMSWSEDSSGVTGDEVQTAPYQRQADGTFSQTSVLKLGKQRWSSGRTYTCRLSHPALSTPLSQSTSLNQCM</sequence>
<dbReference type="InterPro" id="IPR007110">
    <property type="entry name" value="Ig-like_dom"/>
</dbReference>
<reference evidence="4" key="1">
    <citation type="submission" date="2025-08" db="UniProtKB">
        <authorList>
            <consortium name="Ensembl"/>
        </authorList>
    </citation>
    <scope>IDENTIFICATION</scope>
</reference>
<protein>
    <recommendedName>
        <fullName evidence="3">Ig-like domain-containing protein</fullName>
    </recommendedName>
</protein>
<dbReference type="PROSITE" id="PS50835">
    <property type="entry name" value="IG_LIKE"/>
    <property type="match status" value="3"/>
</dbReference>
<keyword evidence="2" id="KW-0393">Immunoglobulin domain</keyword>
<keyword evidence="5" id="KW-1185">Reference proteome</keyword>
<dbReference type="InterPro" id="IPR003597">
    <property type="entry name" value="Ig_C1-set"/>
</dbReference>
<dbReference type="FunFam" id="2.60.40.10:FF:000283">
    <property type="entry name" value="Immunoglobulin kappa constant"/>
    <property type="match status" value="2"/>
</dbReference>
<evidence type="ECO:0000313" key="5">
    <source>
        <dbReference type="Proteomes" id="UP000472262"/>
    </source>
</evidence>
<dbReference type="InterPro" id="IPR013783">
    <property type="entry name" value="Ig-like_fold"/>
</dbReference>
<dbReference type="SUPFAM" id="SSF48726">
    <property type="entry name" value="Immunoglobulin"/>
    <property type="match status" value="3"/>
</dbReference>
<dbReference type="CDD" id="cd00098">
    <property type="entry name" value="IgC1"/>
    <property type="match status" value="3"/>
</dbReference>
<dbReference type="SMART" id="SM00407">
    <property type="entry name" value="IGc1"/>
    <property type="match status" value="3"/>
</dbReference>